<dbReference type="PROSITE" id="PS00622">
    <property type="entry name" value="HTH_LUXR_1"/>
    <property type="match status" value="1"/>
</dbReference>
<reference evidence="5 6" key="1">
    <citation type="submission" date="2021-04" db="EMBL/GenBank/DDBJ databases">
        <title>Nocardia tengchongensis.</title>
        <authorList>
            <person name="Zhuang k."/>
            <person name="Ran Y."/>
            <person name="Li W."/>
        </authorList>
    </citation>
    <scope>NUCLEOTIDE SEQUENCE [LARGE SCALE GENOMIC DNA]</scope>
    <source>
        <strain evidence="5 6">CFH S0057</strain>
    </source>
</reference>
<dbReference type="PRINTS" id="PR00038">
    <property type="entry name" value="HTHLUXR"/>
</dbReference>
<keyword evidence="6" id="KW-1185">Reference proteome</keyword>
<protein>
    <submittedName>
        <fullName evidence="5">GAF domain-containing protein</fullName>
    </submittedName>
</protein>
<organism evidence="5 6">
    <name type="scientific">Nocardia tengchongensis</name>
    <dbReference type="NCBI Taxonomy" id="2055889"/>
    <lineage>
        <taxon>Bacteria</taxon>
        <taxon>Bacillati</taxon>
        <taxon>Actinomycetota</taxon>
        <taxon>Actinomycetes</taxon>
        <taxon>Mycobacteriales</taxon>
        <taxon>Nocardiaceae</taxon>
        <taxon>Nocardia</taxon>
    </lineage>
</organism>
<dbReference type="PANTHER" id="PTHR44688">
    <property type="entry name" value="DNA-BINDING TRANSCRIPTIONAL ACTIVATOR DEVR_DOSR"/>
    <property type="match status" value="1"/>
</dbReference>
<sequence>MDADTVLSESLTALRAAVPMAAYWAATTDPATVLFTGSVIDAIPESATPLFLANEFLDPDVNHFRVLATAPDPVRSLFDATEGTPDASARYRDILTPLGMGDELRAALRTGDACWGVLCLHREPSPAGFRPDEIVFVRSMTAHLAEGLRAAVLLSEVDSGADGHPAPGLLLLDDAGTLLARTPEASVLLAEVADHPARAALPQAIVAVAMRLRSLEQDPNSPAVPRIRLRTRSGRWLVAHASRLHTDPGADLGGPIAVILEPARAPEIAPLKLAAYPLTPREQQIAALVLAGNSTRQIADALVVSPLTVQQHLKSIFEKSGVRSRRDLVANLLAAHYGSPH</sequence>
<dbReference type="Pfam" id="PF00196">
    <property type="entry name" value="GerE"/>
    <property type="match status" value="1"/>
</dbReference>
<dbReference type="InterPro" id="IPR000792">
    <property type="entry name" value="Tscrpt_reg_LuxR_C"/>
</dbReference>
<evidence type="ECO:0000256" key="2">
    <source>
        <dbReference type="ARBA" id="ARBA00023125"/>
    </source>
</evidence>
<dbReference type="PROSITE" id="PS50043">
    <property type="entry name" value="HTH_LUXR_2"/>
    <property type="match status" value="1"/>
</dbReference>
<dbReference type="CDD" id="cd06170">
    <property type="entry name" value="LuxR_C_like"/>
    <property type="match status" value="1"/>
</dbReference>
<dbReference type="SUPFAM" id="SSF46894">
    <property type="entry name" value="C-terminal effector domain of the bipartite response regulators"/>
    <property type="match status" value="1"/>
</dbReference>
<dbReference type="SUPFAM" id="SSF55781">
    <property type="entry name" value="GAF domain-like"/>
    <property type="match status" value="1"/>
</dbReference>
<keyword evidence="3" id="KW-0804">Transcription</keyword>
<evidence type="ECO:0000313" key="5">
    <source>
        <dbReference type="EMBL" id="QVI19755.1"/>
    </source>
</evidence>
<dbReference type="InterPro" id="IPR036388">
    <property type="entry name" value="WH-like_DNA-bd_sf"/>
</dbReference>
<keyword evidence="2" id="KW-0238">DNA-binding</keyword>
<evidence type="ECO:0000259" key="4">
    <source>
        <dbReference type="PROSITE" id="PS50043"/>
    </source>
</evidence>
<dbReference type="InterPro" id="IPR003018">
    <property type="entry name" value="GAF"/>
</dbReference>
<dbReference type="InterPro" id="IPR016032">
    <property type="entry name" value="Sig_transdc_resp-reg_C-effctor"/>
</dbReference>
<dbReference type="Gene3D" id="3.30.450.40">
    <property type="match status" value="1"/>
</dbReference>
<name>A0ABX8CMK9_9NOCA</name>
<evidence type="ECO:0000313" key="6">
    <source>
        <dbReference type="Proteomes" id="UP000683310"/>
    </source>
</evidence>
<dbReference type="Gene3D" id="1.10.10.10">
    <property type="entry name" value="Winged helix-like DNA-binding domain superfamily/Winged helix DNA-binding domain"/>
    <property type="match status" value="1"/>
</dbReference>
<feature type="domain" description="HTH luxR-type" evidence="4">
    <location>
        <begin position="271"/>
        <end position="336"/>
    </location>
</feature>
<accession>A0ABX8CMK9</accession>
<dbReference type="Proteomes" id="UP000683310">
    <property type="component" value="Chromosome"/>
</dbReference>
<evidence type="ECO:0000256" key="3">
    <source>
        <dbReference type="ARBA" id="ARBA00023163"/>
    </source>
</evidence>
<dbReference type="EMBL" id="CP074371">
    <property type="protein sequence ID" value="QVI19755.1"/>
    <property type="molecule type" value="Genomic_DNA"/>
</dbReference>
<gene>
    <name evidence="5" type="ORF">KHQ06_25890</name>
</gene>
<dbReference type="InterPro" id="IPR029016">
    <property type="entry name" value="GAF-like_dom_sf"/>
</dbReference>
<dbReference type="SMART" id="SM00421">
    <property type="entry name" value="HTH_LUXR"/>
    <property type="match status" value="1"/>
</dbReference>
<proteinExistence type="predicted"/>
<dbReference type="Pfam" id="PF01590">
    <property type="entry name" value="GAF"/>
    <property type="match status" value="1"/>
</dbReference>
<dbReference type="PANTHER" id="PTHR44688:SF16">
    <property type="entry name" value="DNA-BINDING TRANSCRIPTIONAL ACTIVATOR DEVR_DOSR"/>
    <property type="match status" value="1"/>
</dbReference>
<keyword evidence="1" id="KW-0805">Transcription regulation</keyword>
<evidence type="ECO:0000256" key="1">
    <source>
        <dbReference type="ARBA" id="ARBA00023015"/>
    </source>
</evidence>